<evidence type="ECO:0000259" key="4">
    <source>
        <dbReference type="PROSITE" id="PS51192"/>
    </source>
</evidence>
<dbReference type="InterPro" id="IPR014001">
    <property type="entry name" value="Helicase_ATP-bd"/>
</dbReference>
<reference evidence="6" key="1">
    <citation type="submission" date="2020-09" db="EMBL/GenBank/DDBJ databases">
        <title>Pelagicoccus enzymogenes sp. nov. with an EPS production, isolated from marine sediment.</title>
        <authorList>
            <person name="Feng X."/>
        </authorList>
    </citation>
    <scope>NUCLEOTIDE SEQUENCE</scope>
    <source>
        <strain evidence="6">NFK12</strain>
    </source>
</reference>
<keyword evidence="7" id="KW-1185">Reference proteome</keyword>
<dbReference type="AlphaFoldDB" id="A0A927F9I2"/>
<dbReference type="Gene3D" id="3.40.50.300">
    <property type="entry name" value="P-loop containing nucleotide triphosphate hydrolases"/>
    <property type="match status" value="1"/>
</dbReference>
<dbReference type="PANTHER" id="PTHR45629:SF7">
    <property type="entry name" value="DNA EXCISION REPAIR PROTEIN ERCC-6-RELATED"/>
    <property type="match status" value="1"/>
</dbReference>
<dbReference type="InterPro" id="IPR049730">
    <property type="entry name" value="SNF2/RAD54-like_C"/>
</dbReference>
<dbReference type="GO" id="GO:0016787">
    <property type="term" value="F:hydrolase activity"/>
    <property type="evidence" value="ECO:0007669"/>
    <property type="project" value="UniProtKB-KW"/>
</dbReference>
<sequence>MPGEEPNNWKAELEDKLGRSFTSTERQQLQAISDLAEEFDWREALYAKDLEPFDPEIKVKVPDPGKPISDGIWVQKPESELELLQYIAFLLQRFESPVPAFLSSLVDTTPIEQALIERARVKETRLWRNRLGNLSQRKYVTPVSTLEIRLKLYGKTLKWEGRQSESEPYFNITAKDFGQWLSKDYGFLERFAPHSLTLCALFQEYYKSTQRARIDLDKPEDCAFLNKLLHHPITKDQIVGSNDLPFPVSETSLRWTGIQNGIGDDGCYVLQLELENGNAAPFPLIYLAGETPLYLCSDILYHGPPLLRPNERPNKLFTIPAAAIEAPEGLLFLRNQKLPLPESVGDDLVCIPMQARLYCQIRKNEEKWAKKTWLDCRLYSVSPDQEYWFLLGSDGWKPSSNPEDEESSVSTPPERTLFEQPPSDYVPEVLEAFDLEEEEDEGLWSRTIEQGFAREFIEWIQEIPDDIQLIPDEELDTLVDGRPAGRYALTVSPDDNADWFNLKLDPQFVDTNLSEEEKQLVMRARGEYTYLPGKGWKRFESEVVDTDKQLLDTLGVHFDEAGSGSHSLHTLQLAEAKLEETAFEEQREAIRKRSKELSAKTAAAVPKGITSELRPYQVEGFKFLAYLAHNNFGGVLADDMGLGKTLQTLTWLTWLKLNRPADEPPFSCLVVCPKSVMHVWQKEVEIHSSVLKISIFDPDVHQAATWQLDGSDILVANYSQLRIRKDLFHQVKWTVTILDEAQYIKNPTSQTAKAARDLKSEHRIALTGTPVENKATDLWSIFSYAMPGLLGSKTSFMKHYKENDPQTPARLSNRVSHFMIRRSKKQVATDLPDRIEESLVCQMEGEQKDLYLAELKLTQQKVLGIDSQSAFAKERFNILASLLRLRQICCHPALVSPEYKSVKSAKLEGLIDLVSELQEEGHKVLIFSQFVEMLKIIAEALDGIGCKHLTLTGQTKNREELVDQFQNEDDITAFLLSLRAAGSGLNLTAASYVVLYDPWWNPAVEAQAIDRTHRIGQKNTVNAYRLIAKDSVEQKIQSLQLKKESLANEIVREEALSDILDLDNLKHVLSQ</sequence>
<keyword evidence="2" id="KW-0175">Coiled coil</keyword>
<gene>
    <name evidence="6" type="ORF">IEN85_14990</name>
</gene>
<feature type="coiled-coil region" evidence="2">
    <location>
        <begin position="1029"/>
        <end position="1056"/>
    </location>
</feature>
<keyword evidence="1" id="KW-0378">Hydrolase</keyword>
<dbReference type="GO" id="GO:0005524">
    <property type="term" value="F:ATP binding"/>
    <property type="evidence" value="ECO:0007669"/>
    <property type="project" value="InterPro"/>
</dbReference>
<feature type="domain" description="Helicase ATP-binding" evidence="4">
    <location>
        <begin position="625"/>
        <end position="788"/>
    </location>
</feature>
<feature type="domain" description="Helicase C-terminal" evidence="5">
    <location>
        <begin position="909"/>
        <end position="1063"/>
    </location>
</feature>
<protein>
    <submittedName>
        <fullName evidence="6">DEAD/DEAH box helicase</fullName>
    </submittedName>
</protein>
<dbReference type="InterPro" id="IPR038718">
    <property type="entry name" value="SNF2-like_sf"/>
</dbReference>
<dbReference type="GO" id="GO:0004386">
    <property type="term" value="F:helicase activity"/>
    <property type="evidence" value="ECO:0007669"/>
    <property type="project" value="UniProtKB-KW"/>
</dbReference>
<dbReference type="Proteomes" id="UP000622317">
    <property type="component" value="Unassembled WGS sequence"/>
</dbReference>
<dbReference type="CDD" id="cd18793">
    <property type="entry name" value="SF2_C_SNF"/>
    <property type="match status" value="1"/>
</dbReference>
<dbReference type="SMART" id="SM00487">
    <property type="entry name" value="DEXDc"/>
    <property type="match status" value="1"/>
</dbReference>
<dbReference type="InterPro" id="IPR001650">
    <property type="entry name" value="Helicase_C-like"/>
</dbReference>
<dbReference type="InterPro" id="IPR000330">
    <property type="entry name" value="SNF2_N"/>
</dbReference>
<dbReference type="Pfam" id="PF00271">
    <property type="entry name" value="Helicase_C"/>
    <property type="match status" value="1"/>
</dbReference>
<accession>A0A927F9I2</accession>
<dbReference type="SMART" id="SM00490">
    <property type="entry name" value="HELICc"/>
    <property type="match status" value="1"/>
</dbReference>
<dbReference type="PANTHER" id="PTHR45629">
    <property type="entry name" value="SNF2/RAD54 FAMILY MEMBER"/>
    <property type="match status" value="1"/>
</dbReference>
<dbReference type="RefSeq" id="WP_191617914.1">
    <property type="nucleotide sequence ID" value="NZ_JACYFG010000038.1"/>
</dbReference>
<evidence type="ECO:0000259" key="5">
    <source>
        <dbReference type="PROSITE" id="PS51194"/>
    </source>
</evidence>
<dbReference type="Gene3D" id="3.40.50.10810">
    <property type="entry name" value="Tandem AAA-ATPase domain"/>
    <property type="match status" value="1"/>
</dbReference>
<dbReference type="PROSITE" id="PS51192">
    <property type="entry name" value="HELICASE_ATP_BIND_1"/>
    <property type="match status" value="1"/>
</dbReference>
<evidence type="ECO:0000256" key="3">
    <source>
        <dbReference type="SAM" id="MobiDB-lite"/>
    </source>
</evidence>
<dbReference type="Pfam" id="PF00176">
    <property type="entry name" value="SNF2-rel_dom"/>
    <property type="match status" value="1"/>
</dbReference>
<evidence type="ECO:0000256" key="1">
    <source>
        <dbReference type="ARBA" id="ARBA00022801"/>
    </source>
</evidence>
<evidence type="ECO:0000256" key="2">
    <source>
        <dbReference type="SAM" id="Coils"/>
    </source>
</evidence>
<dbReference type="PROSITE" id="PS51194">
    <property type="entry name" value="HELICASE_CTER"/>
    <property type="match status" value="1"/>
</dbReference>
<proteinExistence type="predicted"/>
<dbReference type="SUPFAM" id="SSF52540">
    <property type="entry name" value="P-loop containing nucleoside triphosphate hydrolases"/>
    <property type="match status" value="2"/>
</dbReference>
<dbReference type="GO" id="GO:0015616">
    <property type="term" value="F:DNA translocase activity"/>
    <property type="evidence" value="ECO:0007669"/>
    <property type="project" value="TreeGrafter"/>
</dbReference>
<dbReference type="EMBL" id="JACYFG010000038">
    <property type="protein sequence ID" value="MBD5780804.1"/>
    <property type="molecule type" value="Genomic_DNA"/>
</dbReference>
<evidence type="ECO:0000313" key="6">
    <source>
        <dbReference type="EMBL" id="MBD5780804.1"/>
    </source>
</evidence>
<keyword evidence="6" id="KW-0547">Nucleotide-binding</keyword>
<feature type="region of interest" description="Disordered" evidence="3">
    <location>
        <begin position="398"/>
        <end position="421"/>
    </location>
</feature>
<organism evidence="6 7">
    <name type="scientific">Pelagicoccus enzymogenes</name>
    <dbReference type="NCBI Taxonomy" id="2773457"/>
    <lineage>
        <taxon>Bacteria</taxon>
        <taxon>Pseudomonadati</taxon>
        <taxon>Verrucomicrobiota</taxon>
        <taxon>Opitutia</taxon>
        <taxon>Puniceicoccales</taxon>
        <taxon>Pelagicoccaceae</taxon>
        <taxon>Pelagicoccus</taxon>
    </lineage>
</organism>
<dbReference type="InterPro" id="IPR050496">
    <property type="entry name" value="SNF2_RAD54_helicase_repair"/>
</dbReference>
<name>A0A927F9I2_9BACT</name>
<keyword evidence="6" id="KW-0347">Helicase</keyword>
<comment type="caution">
    <text evidence="6">The sequence shown here is derived from an EMBL/GenBank/DDBJ whole genome shotgun (WGS) entry which is preliminary data.</text>
</comment>
<dbReference type="InterPro" id="IPR027417">
    <property type="entry name" value="P-loop_NTPase"/>
</dbReference>
<keyword evidence="6" id="KW-0067">ATP-binding</keyword>
<evidence type="ECO:0000313" key="7">
    <source>
        <dbReference type="Proteomes" id="UP000622317"/>
    </source>
</evidence>